<dbReference type="GO" id="GO:0003677">
    <property type="term" value="F:DNA binding"/>
    <property type="evidence" value="ECO:0007669"/>
    <property type="project" value="InterPro"/>
</dbReference>
<feature type="domain" description="Tyr recombinase" evidence="4">
    <location>
        <begin position="219"/>
        <end position="405"/>
    </location>
</feature>
<protein>
    <submittedName>
        <fullName evidence="5">Integrase</fullName>
    </submittedName>
</protein>
<dbReference type="InterPro" id="IPR011010">
    <property type="entry name" value="DNA_brk_join_enz"/>
</dbReference>
<dbReference type="SUPFAM" id="SSF56349">
    <property type="entry name" value="DNA breaking-rejoining enzymes"/>
    <property type="match status" value="1"/>
</dbReference>
<keyword evidence="3" id="KW-0233">DNA recombination</keyword>
<evidence type="ECO:0000259" key="4">
    <source>
        <dbReference type="PROSITE" id="PS51898"/>
    </source>
</evidence>
<dbReference type="AlphaFoldDB" id="A0A840AAM2"/>
<dbReference type="Gene3D" id="3.30.160.390">
    <property type="entry name" value="Integrase, DNA-binding domain"/>
    <property type="match status" value="1"/>
</dbReference>
<dbReference type="RefSeq" id="WP_184383686.1">
    <property type="nucleotide sequence ID" value="NZ_JACIDJ010000003.1"/>
</dbReference>
<dbReference type="Pfam" id="PF13356">
    <property type="entry name" value="Arm-DNA-bind_3"/>
    <property type="match status" value="1"/>
</dbReference>
<dbReference type="Pfam" id="PF00589">
    <property type="entry name" value="Phage_integrase"/>
    <property type="match status" value="1"/>
</dbReference>
<dbReference type="GO" id="GO:0006310">
    <property type="term" value="P:DNA recombination"/>
    <property type="evidence" value="ECO:0007669"/>
    <property type="project" value="UniProtKB-KW"/>
</dbReference>
<keyword evidence="2" id="KW-0229">DNA integration</keyword>
<evidence type="ECO:0000256" key="3">
    <source>
        <dbReference type="ARBA" id="ARBA00023172"/>
    </source>
</evidence>
<evidence type="ECO:0000256" key="1">
    <source>
        <dbReference type="ARBA" id="ARBA00008857"/>
    </source>
</evidence>
<sequence length="447" mass="49344">MGKDAPFKVNISTLRALAKQPGSGQRVTLWDSSLPGFGIRWGGGDKITFICKLRVRGSHQQIFASLGDWISMTPEAARERALALRTAAQAGRNLLEEERAARVQQDRDTFPLSRLLDSWRLATEAVRAKRMAAGESGSYEKELLRLEGKVVRPLIGAAELGAFDPDQLQACIDSARPGDRRNVRALVVRFVKHARTELRAQGVKVAWPTRFEVEVKSQPRWERYTLDEMARIWIAAGALGRRGALVRFLMLTGCRRSEAALAAWDDLVLEDAVLGPHWNQPAARTKTRRPYRVALSAPAVALLRWLPPRATRKSGEAALIFAGRGNKPLGGWTALLTAVRAGAGLRPGSTLHDFRRTLVSVLGDHGFDPQVADGLLNHAQSASLPGVMATYNRSEMWEKRRAALDLWVELLFAAVDRALGTPVSRESWSFDGPFEDAQLAKPRVVCV</sequence>
<evidence type="ECO:0000256" key="2">
    <source>
        <dbReference type="ARBA" id="ARBA00022908"/>
    </source>
</evidence>
<dbReference type="InterPro" id="IPR002104">
    <property type="entry name" value="Integrase_catalytic"/>
</dbReference>
<keyword evidence="6" id="KW-1185">Reference proteome</keyword>
<reference evidence="5 6" key="1">
    <citation type="submission" date="2020-08" db="EMBL/GenBank/DDBJ databases">
        <title>Genomic Encyclopedia of Type Strains, Phase IV (KMG-IV): sequencing the most valuable type-strain genomes for metagenomic binning, comparative biology and taxonomic classification.</title>
        <authorList>
            <person name="Goeker M."/>
        </authorList>
    </citation>
    <scope>NUCLEOTIDE SEQUENCE [LARGE SCALE GENOMIC DNA]</scope>
    <source>
        <strain evidence="5 6">DSM 19979</strain>
    </source>
</reference>
<dbReference type="InterPro" id="IPR050808">
    <property type="entry name" value="Phage_Integrase"/>
</dbReference>
<dbReference type="EMBL" id="JACIDJ010000003">
    <property type="protein sequence ID" value="MBB3898579.1"/>
    <property type="molecule type" value="Genomic_DNA"/>
</dbReference>
<dbReference type="Proteomes" id="UP000553193">
    <property type="component" value="Unassembled WGS sequence"/>
</dbReference>
<evidence type="ECO:0000313" key="5">
    <source>
        <dbReference type="EMBL" id="MBB3898579.1"/>
    </source>
</evidence>
<proteinExistence type="inferred from homology"/>
<comment type="caution">
    <text evidence="5">The sequence shown here is derived from an EMBL/GenBank/DDBJ whole genome shotgun (WGS) entry which is preliminary data.</text>
</comment>
<gene>
    <name evidence="5" type="ORF">GGQ83_002022</name>
</gene>
<dbReference type="PROSITE" id="PS51898">
    <property type="entry name" value="TYR_RECOMBINASE"/>
    <property type="match status" value="1"/>
</dbReference>
<organism evidence="5 6">
    <name type="scientific">Roseococcus suduntuyensis</name>
    <dbReference type="NCBI Taxonomy" id="455361"/>
    <lineage>
        <taxon>Bacteria</taxon>
        <taxon>Pseudomonadati</taxon>
        <taxon>Pseudomonadota</taxon>
        <taxon>Alphaproteobacteria</taxon>
        <taxon>Acetobacterales</taxon>
        <taxon>Roseomonadaceae</taxon>
        <taxon>Roseococcus</taxon>
    </lineage>
</organism>
<dbReference type="PANTHER" id="PTHR30629">
    <property type="entry name" value="PROPHAGE INTEGRASE"/>
    <property type="match status" value="1"/>
</dbReference>
<dbReference type="PANTHER" id="PTHR30629:SF2">
    <property type="entry name" value="PROPHAGE INTEGRASE INTS-RELATED"/>
    <property type="match status" value="1"/>
</dbReference>
<dbReference type="Gene3D" id="1.10.443.10">
    <property type="entry name" value="Intergrase catalytic core"/>
    <property type="match status" value="1"/>
</dbReference>
<comment type="similarity">
    <text evidence="1">Belongs to the 'phage' integrase family.</text>
</comment>
<dbReference type="GO" id="GO:0015074">
    <property type="term" value="P:DNA integration"/>
    <property type="evidence" value="ECO:0007669"/>
    <property type="project" value="UniProtKB-KW"/>
</dbReference>
<dbReference type="InterPro" id="IPR025166">
    <property type="entry name" value="Integrase_DNA_bind_dom"/>
</dbReference>
<dbReference type="InterPro" id="IPR038488">
    <property type="entry name" value="Integrase_DNA-bd_sf"/>
</dbReference>
<name>A0A840AAM2_9PROT</name>
<dbReference type="CDD" id="cd00801">
    <property type="entry name" value="INT_P4_C"/>
    <property type="match status" value="1"/>
</dbReference>
<evidence type="ECO:0000313" key="6">
    <source>
        <dbReference type="Proteomes" id="UP000553193"/>
    </source>
</evidence>
<accession>A0A840AAM2</accession>
<dbReference type="InterPro" id="IPR013762">
    <property type="entry name" value="Integrase-like_cat_sf"/>
</dbReference>